<evidence type="ECO:0000313" key="1">
    <source>
        <dbReference type="EMBL" id="QDS87546.1"/>
    </source>
</evidence>
<name>A0A517LY46_9BACT</name>
<sequence>MSRWIGAADLDSLLVPVESRMDVGAADAAALDFYRKLESGRPQPLFTHKQTGILGPTPHGHHVDRKLTYLEIIANGGLELLEDYRNDKF</sequence>
<dbReference type="KEGG" id="ruv:EC9_17250"/>
<dbReference type="EMBL" id="CP036261">
    <property type="protein sequence ID" value="QDS87546.1"/>
    <property type="molecule type" value="Genomic_DNA"/>
</dbReference>
<dbReference type="Proteomes" id="UP000319557">
    <property type="component" value="Chromosome"/>
</dbReference>
<gene>
    <name evidence="1" type="ORF">EC9_17250</name>
</gene>
<protein>
    <submittedName>
        <fullName evidence="1">Uncharacterized protein</fullName>
    </submittedName>
</protein>
<dbReference type="RefSeq" id="WP_218934676.1">
    <property type="nucleotide sequence ID" value="NZ_CP036261.1"/>
</dbReference>
<organism evidence="1 2">
    <name type="scientific">Rosistilla ulvae</name>
    <dbReference type="NCBI Taxonomy" id="1930277"/>
    <lineage>
        <taxon>Bacteria</taxon>
        <taxon>Pseudomonadati</taxon>
        <taxon>Planctomycetota</taxon>
        <taxon>Planctomycetia</taxon>
        <taxon>Pirellulales</taxon>
        <taxon>Pirellulaceae</taxon>
        <taxon>Rosistilla</taxon>
    </lineage>
</organism>
<proteinExistence type="predicted"/>
<evidence type="ECO:0000313" key="2">
    <source>
        <dbReference type="Proteomes" id="UP000319557"/>
    </source>
</evidence>
<reference evidence="1 2" key="1">
    <citation type="submission" date="2019-02" db="EMBL/GenBank/DDBJ databases">
        <title>Deep-cultivation of Planctomycetes and their phenomic and genomic characterization uncovers novel biology.</title>
        <authorList>
            <person name="Wiegand S."/>
            <person name="Jogler M."/>
            <person name="Boedeker C."/>
            <person name="Pinto D."/>
            <person name="Vollmers J."/>
            <person name="Rivas-Marin E."/>
            <person name="Kohn T."/>
            <person name="Peeters S.H."/>
            <person name="Heuer A."/>
            <person name="Rast P."/>
            <person name="Oberbeckmann S."/>
            <person name="Bunk B."/>
            <person name="Jeske O."/>
            <person name="Meyerdierks A."/>
            <person name="Storesund J.E."/>
            <person name="Kallscheuer N."/>
            <person name="Luecker S."/>
            <person name="Lage O.M."/>
            <person name="Pohl T."/>
            <person name="Merkel B.J."/>
            <person name="Hornburger P."/>
            <person name="Mueller R.-W."/>
            <person name="Bruemmer F."/>
            <person name="Labrenz M."/>
            <person name="Spormann A.M."/>
            <person name="Op den Camp H."/>
            <person name="Overmann J."/>
            <person name="Amann R."/>
            <person name="Jetten M.S.M."/>
            <person name="Mascher T."/>
            <person name="Medema M.H."/>
            <person name="Devos D.P."/>
            <person name="Kaster A.-K."/>
            <person name="Ovreas L."/>
            <person name="Rohde M."/>
            <person name="Galperin M.Y."/>
            <person name="Jogler C."/>
        </authorList>
    </citation>
    <scope>NUCLEOTIDE SEQUENCE [LARGE SCALE GENOMIC DNA]</scope>
    <source>
        <strain evidence="1 2">EC9</strain>
    </source>
</reference>
<dbReference type="AlphaFoldDB" id="A0A517LY46"/>
<keyword evidence="2" id="KW-1185">Reference proteome</keyword>
<accession>A0A517LY46</accession>